<dbReference type="Proteomes" id="UP000076519">
    <property type="component" value="Unassembled WGS sequence"/>
</dbReference>
<dbReference type="InterPro" id="IPR029442">
    <property type="entry name" value="GyrI-like"/>
</dbReference>
<dbReference type="InterPro" id="IPR008319">
    <property type="entry name" value="GyrI-like_CCH_Lin2189-like"/>
</dbReference>
<sequence>MSSPKIDYKKSDKNYYLPKGISLIELPALNYLMIDGKGAPTSPAFQEAIALLYATAYMISMSYRNSNFTIENFQPFVVPPLEGLWTSKNEPIDGKIDKNDFIWRLMLRMPDFVNDQVIDKAKKFVEVKKGLDLSGLEFGKVEDGLCLQALHVGSFDQEGETFEKLFAYAEKHDLKAIHKEFHHREIYISDFRKTAAEKLKTTVRIFVEKGQEK</sequence>
<dbReference type="SUPFAM" id="SSF55136">
    <property type="entry name" value="Probable bacterial effector-binding domain"/>
    <property type="match status" value="1"/>
</dbReference>
<dbReference type="RefSeq" id="WP_063281975.1">
    <property type="nucleotide sequence ID" value="NZ_LIYF01000027.1"/>
</dbReference>
<dbReference type="PATRIC" id="fig|1359.32.peg.1821"/>
<comment type="caution">
    <text evidence="2">The sequence shown here is derived from an EMBL/GenBank/DDBJ whole genome shotgun (WGS) entry which is preliminary data.</text>
</comment>
<dbReference type="PIRSF" id="PIRSF031644">
    <property type="entry name" value="UCP031644"/>
    <property type="match status" value="1"/>
</dbReference>
<accession>A0A166J8I3</accession>
<dbReference type="InterPro" id="IPR011256">
    <property type="entry name" value="Reg_factor_effector_dom_sf"/>
</dbReference>
<gene>
    <name evidence="2" type="ORF">AB996_1637</name>
</gene>
<reference evidence="2 3" key="1">
    <citation type="submission" date="2015-08" db="EMBL/GenBank/DDBJ databases">
        <title>Draft Genome Sequences of 11 Lactococcus lactis subspecies cremoris strains.</title>
        <authorList>
            <person name="Wels M."/>
            <person name="Backus L."/>
            <person name="Boekhorst J."/>
            <person name="Dijkstra A."/>
            <person name="Beerthuizen M."/>
            <person name="Siezen R."/>
            <person name="Bachmann H."/>
            <person name="Van Hijum S."/>
        </authorList>
    </citation>
    <scope>NUCLEOTIDE SEQUENCE [LARGE SCALE GENOMIC DNA]</scope>
    <source>
        <strain evidence="2 3">KW10</strain>
    </source>
</reference>
<proteinExistence type="predicted"/>
<dbReference type="EMBL" id="LIYF01000027">
    <property type="protein sequence ID" value="KZK05756.1"/>
    <property type="molecule type" value="Genomic_DNA"/>
</dbReference>
<evidence type="ECO:0000259" key="1">
    <source>
        <dbReference type="Pfam" id="PF06445"/>
    </source>
</evidence>
<name>A0A166J8I3_LACLC</name>
<protein>
    <recommendedName>
        <fullName evidence="1">GyrI-like small molecule binding domain-containing protein</fullName>
    </recommendedName>
</protein>
<dbReference type="AlphaFoldDB" id="A0A166J8I3"/>
<evidence type="ECO:0000313" key="2">
    <source>
        <dbReference type="EMBL" id="KZK05756.1"/>
    </source>
</evidence>
<organism evidence="2 3">
    <name type="scientific">Lactococcus lactis subsp. cremoris</name>
    <name type="common">Streptococcus cremoris</name>
    <dbReference type="NCBI Taxonomy" id="1359"/>
    <lineage>
        <taxon>Bacteria</taxon>
        <taxon>Bacillati</taxon>
        <taxon>Bacillota</taxon>
        <taxon>Bacilli</taxon>
        <taxon>Lactobacillales</taxon>
        <taxon>Streptococcaceae</taxon>
        <taxon>Lactococcus</taxon>
    </lineage>
</organism>
<feature type="domain" description="GyrI-like small molecule binding" evidence="1">
    <location>
        <begin position="21"/>
        <end position="205"/>
    </location>
</feature>
<evidence type="ECO:0000313" key="3">
    <source>
        <dbReference type="Proteomes" id="UP000076519"/>
    </source>
</evidence>
<dbReference type="Gene3D" id="3.20.80.10">
    <property type="entry name" value="Regulatory factor, effector binding domain"/>
    <property type="match status" value="1"/>
</dbReference>
<dbReference type="Pfam" id="PF06445">
    <property type="entry name" value="GyrI-like"/>
    <property type="match status" value="1"/>
</dbReference>